<dbReference type="InterPro" id="IPR007019">
    <property type="entry name" value="SURF6"/>
</dbReference>
<dbReference type="EMBL" id="NAJO01000029">
    <property type="protein sequence ID" value="OQO01822.1"/>
    <property type="molecule type" value="Genomic_DNA"/>
</dbReference>
<evidence type="ECO:0000256" key="2">
    <source>
        <dbReference type="ARBA" id="ARBA00005904"/>
    </source>
</evidence>
<name>A0A1V8SSE8_9PEZI</name>
<reference evidence="8" key="1">
    <citation type="submission" date="2017-03" db="EMBL/GenBank/DDBJ databases">
        <title>Genomes of endolithic fungi from Antarctica.</title>
        <authorList>
            <person name="Coleine C."/>
            <person name="Masonjones S."/>
            <person name="Stajich J.E."/>
        </authorList>
    </citation>
    <scope>NUCLEOTIDE SEQUENCE [LARGE SCALE GENOMIC DNA]</scope>
    <source>
        <strain evidence="8">CCFEE 5527</strain>
    </source>
</reference>
<evidence type="ECO:0000256" key="1">
    <source>
        <dbReference type="ARBA" id="ARBA00004123"/>
    </source>
</evidence>
<evidence type="ECO:0000256" key="4">
    <source>
        <dbReference type="SAM" id="MobiDB-lite"/>
    </source>
</evidence>
<feature type="compositionally biased region" description="Basic residues" evidence="4">
    <location>
        <begin position="135"/>
        <end position="144"/>
    </location>
</feature>
<dbReference type="GO" id="GO:0003677">
    <property type="term" value="F:DNA binding"/>
    <property type="evidence" value="ECO:0007669"/>
    <property type="project" value="TreeGrafter"/>
</dbReference>
<dbReference type="Pfam" id="PF04935">
    <property type="entry name" value="SURF6"/>
    <property type="match status" value="1"/>
</dbReference>
<proteinExistence type="inferred from homology"/>
<feature type="region of interest" description="Disordered" evidence="4">
    <location>
        <begin position="339"/>
        <end position="452"/>
    </location>
</feature>
<dbReference type="GO" id="GO:0042274">
    <property type="term" value="P:ribosomal small subunit biogenesis"/>
    <property type="evidence" value="ECO:0007669"/>
    <property type="project" value="TreeGrafter"/>
</dbReference>
<dbReference type="GO" id="GO:0042273">
    <property type="term" value="P:ribosomal large subunit biogenesis"/>
    <property type="evidence" value="ECO:0007669"/>
    <property type="project" value="TreeGrafter"/>
</dbReference>
<dbReference type="OrthoDB" id="444809at2759"/>
<evidence type="ECO:0000259" key="6">
    <source>
        <dbReference type="Pfam" id="PF15459"/>
    </source>
</evidence>
<feature type="region of interest" description="Disordered" evidence="4">
    <location>
        <begin position="484"/>
        <end position="578"/>
    </location>
</feature>
<feature type="compositionally biased region" description="Basic and acidic residues" evidence="4">
    <location>
        <begin position="41"/>
        <end position="60"/>
    </location>
</feature>
<keyword evidence="3" id="KW-0539">Nucleus</keyword>
<dbReference type="PANTHER" id="PTHR14369:SF0">
    <property type="entry name" value="SURFEIT LOCUS PROTEIN 6"/>
    <property type="match status" value="1"/>
</dbReference>
<feature type="compositionally biased region" description="Basic residues" evidence="4">
    <location>
        <begin position="371"/>
        <end position="380"/>
    </location>
</feature>
<protein>
    <recommendedName>
        <fullName evidence="9">Ribosomal RNA-processing protein 14/surfeit locus protein 6 C-terminal domain-containing protein</fullName>
    </recommendedName>
</protein>
<evidence type="ECO:0000313" key="8">
    <source>
        <dbReference type="Proteomes" id="UP000192596"/>
    </source>
</evidence>
<feature type="region of interest" description="Disordered" evidence="4">
    <location>
        <begin position="38"/>
        <end position="324"/>
    </location>
</feature>
<feature type="compositionally biased region" description="Polar residues" evidence="4">
    <location>
        <begin position="299"/>
        <end position="314"/>
    </location>
</feature>
<feature type="compositionally biased region" description="Basic and acidic residues" evidence="4">
    <location>
        <begin position="102"/>
        <end position="134"/>
    </location>
</feature>
<evidence type="ECO:0000259" key="5">
    <source>
        <dbReference type="Pfam" id="PF04935"/>
    </source>
</evidence>
<gene>
    <name evidence="7" type="ORF">B0A48_12295</name>
</gene>
<dbReference type="AlphaFoldDB" id="A0A1V8SSE8"/>
<organism evidence="7 8">
    <name type="scientific">Cryoendolithus antarcticus</name>
    <dbReference type="NCBI Taxonomy" id="1507870"/>
    <lineage>
        <taxon>Eukaryota</taxon>
        <taxon>Fungi</taxon>
        <taxon>Dikarya</taxon>
        <taxon>Ascomycota</taxon>
        <taxon>Pezizomycotina</taxon>
        <taxon>Dothideomycetes</taxon>
        <taxon>Dothideomycetidae</taxon>
        <taxon>Cladosporiales</taxon>
        <taxon>Cladosporiaceae</taxon>
        <taxon>Cryoendolithus</taxon>
    </lineage>
</organism>
<feature type="compositionally biased region" description="Polar residues" evidence="4">
    <location>
        <begin position="269"/>
        <end position="283"/>
    </location>
</feature>
<dbReference type="GO" id="GO:0005730">
    <property type="term" value="C:nucleolus"/>
    <property type="evidence" value="ECO:0007669"/>
    <property type="project" value="TreeGrafter"/>
</dbReference>
<feature type="compositionally biased region" description="Acidic residues" evidence="4">
    <location>
        <begin position="92"/>
        <end position="101"/>
    </location>
</feature>
<dbReference type="STRING" id="1507870.A0A1V8SSE8"/>
<feature type="compositionally biased region" description="Low complexity" evidence="4">
    <location>
        <begin position="234"/>
        <end position="267"/>
    </location>
</feature>
<sequence length="578" mass="63678">MTAPEDIMDGLEERLLSHSKAFESLLALTPAQEYYGSQIVDGKDPSEQWRAKKQTKEEKRLAKKAKLDPANQKSALDVMKERERKRKRELGMDDDGEEIAEDVEHSNNGKRQKVEETAEDAEERRKQKAEARKEKREKKKAKAAKLKEKRELKKAAKLEAEGGEPAVTKKGRTAPVAKVNGVDVDVADEEDDDDDADSSAQPVDAADMEKMDFDGLVDDEEAETGPGADDVPEETIPSPSTAPSSPDIDGIAFDTSANHSTASSLSSIVPPSQTVQSDPTPQHKQAPAASAAPAKPTIDITTVSQPKETPSGVSSPRLVLPNIDSEALQERLRARIEELRAKRKADGPDGNAPKSRQDLLDQRRKKEEQRKAHKKELRRKAKEEESRKQEERLRGSGSPLSADIFSPRSPRPQETNFSFSRLAFDDGTAADPSLSGLVDAPRKKGPQDARGALLAAEGKAKRLASYDPTKQADIAEKDLWLNAKKRAHGERVRDDTSLLKKALKRKEKGKGKSEKEWDERKEAVVKGKEMKDKRREGNLQKRREGKGDKGKQGGNLKGGGAKKGKPKGRPGFEGRFKA</sequence>
<feature type="compositionally biased region" description="Basic and acidic residues" evidence="4">
    <location>
        <begin position="355"/>
        <end position="370"/>
    </location>
</feature>
<feature type="compositionally biased region" description="Basic and acidic residues" evidence="4">
    <location>
        <begin position="381"/>
        <end position="394"/>
    </location>
</feature>
<keyword evidence="8" id="KW-1185">Reference proteome</keyword>
<dbReference type="PANTHER" id="PTHR14369">
    <property type="entry name" value="SURFEIT LOCUS PROTEIN 6"/>
    <property type="match status" value="1"/>
</dbReference>
<comment type="caution">
    <text evidence="7">The sequence shown here is derived from an EMBL/GenBank/DDBJ whole genome shotgun (WGS) entry which is preliminary data.</text>
</comment>
<feature type="compositionally biased region" description="Basic and acidic residues" evidence="4">
    <location>
        <begin position="145"/>
        <end position="160"/>
    </location>
</feature>
<dbReference type="InParanoid" id="A0A1V8SSE8"/>
<feature type="compositionally biased region" description="Acidic residues" evidence="4">
    <location>
        <begin position="185"/>
        <end position="197"/>
    </location>
</feature>
<evidence type="ECO:0000256" key="3">
    <source>
        <dbReference type="ARBA" id="ARBA00023242"/>
    </source>
</evidence>
<dbReference type="InterPro" id="IPR029190">
    <property type="entry name" value="Rrp14/SURF6_C"/>
</dbReference>
<dbReference type="Pfam" id="PF15459">
    <property type="entry name" value="RRP14"/>
    <property type="match status" value="1"/>
</dbReference>
<comment type="similarity">
    <text evidence="2">Belongs to the SURF6 family.</text>
</comment>
<evidence type="ECO:0008006" key="9">
    <source>
        <dbReference type="Google" id="ProtNLM"/>
    </source>
</evidence>
<dbReference type="GO" id="GO:0003723">
    <property type="term" value="F:RNA binding"/>
    <property type="evidence" value="ECO:0007669"/>
    <property type="project" value="TreeGrafter"/>
</dbReference>
<feature type="compositionally biased region" description="Basic and acidic residues" evidence="4">
    <location>
        <begin position="489"/>
        <end position="498"/>
    </location>
</feature>
<dbReference type="FunCoup" id="A0A1V8SSE8">
    <property type="interactions" value="570"/>
</dbReference>
<accession>A0A1V8SSE8</accession>
<dbReference type="InterPro" id="IPR029188">
    <property type="entry name" value="Rrp14_N"/>
</dbReference>
<comment type="subcellular location">
    <subcellularLocation>
        <location evidence="1">Nucleus</location>
    </subcellularLocation>
</comment>
<dbReference type="Proteomes" id="UP000192596">
    <property type="component" value="Unassembled WGS sequence"/>
</dbReference>
<evidence type="ECO:0000313" key="7">
    <source>
        <dbReference type="EMBL" id="OQO01822.1"/>
    </source>
</evidence>
<feature type="domain" description="Ribosomal RNA-processing protein 14 N-terminal" evidence="6">
    <location>
        <begin position="14"/>
        <end position="70"/>
    </location>
</feature>
<feature type="compositionally biased region" description="Basic and acidic residues" evidence="4">
    <location>
        <begin position="510"/>
        <end position="551"/>
    </location>
</feature>
<feature type="domain" description="Ribosomal RNA-processing protein 14/surfeit locus protein 6 C-terminal" evidence="5">
    <location>
        <begin position="357"/>
        <end position="552"/>
    </location>
</feature>
<feature type="compositionally biased region" description="Low complexity" evidence="4">
    <location>
        <begin position="286"/>
        <end position="296"/>
    </location>
</feature>